<dbReference type="GO" id="GO:0042555">
    <property type="term" value="C:MCM complex"/>
    <property type="evidence" value="ECO:0007669"/>
    <property type="project" value="TreeGrafter"/>
</dbReference>
<dbReference type="eggNOG" id="KOG0477">
    <property type="taxonomic scope" value="Eukaryota"/>
</dbReference>
<dbReference type="InterPro" id="IPR027417">
    <property type="entry name" value="P-loop_NTPase"/>
</dbReference>
<evidence type="ECO:0000256" key="1">
    <source>
        <dbReference type="ARBA" id="ARBA00022741"/>
    </source>
</evidence>
<evidence type="ECO:0000259" key="3">
    <source>
        <dbReference type="PROSITE" id="PS50051"/>
    </source>
</evidence>
<dbReference type="STRING" id="400682.A0A1X7VA97"/>
<dbReference type="GO" id="GO:0016787">
    <property type="term" value="F:hydrolase activity"/>
    <property type="evidence" value="ECO:0007669"/>
    <property type="project" value="UniProtKB-KW"/>
</dbReference>
<dbReference type="PANTHER" id="PTHR11630">
    <property type="entry name" value="DNA REPLICATION LICENSING FACTOR MCM FAMILY MEMBER"/>
    <property type="match status" value="1"/>
</dbReference>
<dbReference type="GO" id="GO:0005524">
    <property type="term" value="F:ATP binding"/>
    <property type="evidence" value="ECO:0007669"/>
    <property type="project" value="UniProtKB-KW"/>
</dbReference>
<dbReference type="PROSITE" id="PS50051">
    <property type="entry name" value="MCM_2"/>
    <property type="match status" value="1"/>
</dbReference>
<proteinExistence type="predicted"/>
<dbReference type="GO" id="GO:0017116">
    <property type="term" value="F:single-stranded DNA helicase activity"/>
    <property type="evidence" value="ECO:0007669"/>
    <property type="project" value="TreeGrafter"/>
</dbReference>
<name>A0A1X7VA97_AMPQE</name>
<keyword evidence="1" id="KW-0547">Nucleotide-binding</keyword>
<evidence type="ECO:0000313" key="4">
    <source>
        <dbReference type="EnsemblMetazoa" id="Aqu2.1.36669_001"/>
    </source>
</evidence>
<accession>A0A1X7VA97</accession>
<reference evidence="4" key="1">
    <citation type="submission" date="2017-05" db="UniProtKB">
        <authorList>
            <consortium name="EnsemblMetazoa"/>
        </authorList>
    </citation>
    <scope>IDENTIFICATION</scope>
</reference>
<organism evidence="4">
    <name type="scientific">Amphimedon queenslandica</name>
    <name type="common">Sponge</name>
    <dbReference type="NCBI Taxonomy" id="400682"/>
    <lineage>
        <taxon>Eukaryota</taxon>
        <taxon>Metazoa</taxon>
        <taxon>Porifera</taxon>
        <taxon>Demospongiae</taxon>
        <taxon>Heteroscleromorpha</taxon>
        <taxon>Haplosclerida</taxon>
        <taxon>Niphatidae</taxon>
        <taxon>Amphimedon</taxon>
    </lineage>
</organism>
<keyword evidence="2" id="KW-0067">ATP-binding</keyword>
<evidence type="ECO:0000256" key="2">
    <source>
        <dbReference type="ARBA" id="ARBA00022840"/>
    </source>
</evidence>
<feature type="domain" description="MCM C-terminal AAA(+) ATPase" evidence="3">
    <location>
        <begin position="23"/>
        <end position="77"/>
    </location>
</feature>
<protein>
    <recommendedName>
        <fullName evidence="3">MCM C-terminal AAA(+) ATPase domain-containing protein</fullName>
    </recommendedName>
</protein>
<sequence>MAVIDRTDPVLHEAMEQQTISVAKFLKFASSLSPRSVLTTGVGTTSAGLTVAAVKDGSEWQLEAGALVLADGGLCCIGTGPVYMKRWSNTISVAKADLVCKFKHSFYSSSN</sequence>
<dbReference type="Pfam" id="PF00493">
    <property type="entry name" value="MCM"/>
    <property type="match status" value="1"/>
</dbReference>
<dbReference type="PANTHER" id="PTHR11630:SF48">
    <property type="entry name" value="DNA HELICASE MCM9"/>
    <property type="match status" value="1"/>
</dbReference>
<dbReference type="GO" id="GO:0005634">
    <property type="term" value="C:nucleus"/>
    <property type="evidence" value="ECO:0007669"/>
    <property type="project" value="UniProtKB-SubCell"/>
</dbReference>
<dbReference type="GO" id="GO:0000724">
    <property type="term" value="P:double-strand break repair via homologous recombination"/>
    <property type="evidence" value="ECO:0007669"/>
    <property type="project" value="TreeGrafter"/>
</dbReference>
<dbReference type="InParanoid" id="A0A1X7VA97"/>
<dbReference type="InterPro" id="IPR001208">
    <property type="entry name" value="MCM_dom"/>
</dbReference>
<dbReference type="InterPro" id="IPR031327">
    <property type="entry name" value="MCM"/>
</dbReference>
<dbReference type="AlphaFoldDB" id="A0A1X7VA97"/>
<dbReference type="GO" id="GO:0003697">
    <property type="term" value="F:single-stranded DNA binding"/>
    <property type="evidence" value="ECO:0007669"/>
    <property type="project" value="TreeGrafter"/>
</dbReference>
<dbReference type="Gene3D" id="3.40.50.300">
    <property type="entry name" value="P-loop containing nucleotide triphosphate hydrolases"/>
    <property type="match status" value="1"/>
</dbReference>
<dbReference type="EnsemblMetazoa" id="Aqu2.1.36669_001">
    <property type="protein sequence ID" value="Aqu2.1.36669_001"/>
    <property type="gene ID" value="Aqu2.1.36669"/>
</dbReference>